<dbReference type="SUPFAM" id="SSF52540">
    <property type="entry name" value="P-loop containing nucleoside triphosphate hydrolases"/>
    <property type="match status" value="1"/>
</dbReference>
<dbReference type="SMART" id="SM00382">
    <property type="entry name" value="AAA"/>
    <property type="match status" value="1"/>
</dbReference>
<dbReference type="GO" id="GO:0015807">
    <property type="term" value="P:L-amino acid transport"/>
    <property type="evidence" value="ECO:0007669"/>
    <property type="project" value="TreeGrafter"/>
</dbReference>
<organism evidence="7 8">
    <name type="scientific">Pukyongiella litopenaei</name>
    <dbReference type="NCBI Taxonomy" id="2605946"/>
    <lineage>
        <taxon>Bacteria</taxon>
        <taxon>Pseudomonadati</taxon>
        <taxon>Pseudomonadota</taxon>
        <taxon>Alphaproteobacteria</taxon>
        <taxon>Rhodobacterales</taxon>
        <taxon>Paracoccaceae</taxon>
        <taxon>Pukyongiella</taxon>
    </lineage>
</organism>
<keyword evidence="5" id="KW-0029">Amino-acid transport</keyword>
<keyword evidence="2" id="KW-0813">Transport</keyword>
<evidence type="ECO:0000313" key="8">
    <source>
        <dbReference type="Proteomes" id="UP000237655"/>
    </source>
</evidence>
<dbReference type="Proteomes" id="UP000237655">
    <property type="component" value="Chromosome"/>
</dbReference>
<evidence type="ECO:0000313" key="7">
    <source>
        <dbReference type="EMBL" id="AVO37584.1"/>
    </source>
</evidence>
<evidence type="ECO:0000256" key="4">
    <source>
        <dbReference type="ARBA" id="ARBA00022840"/>
    </source>
</evidence>
<dbReference type="Gene3D" id="3.40.50.300">
    <property type="entry name" value="P-loop containing nucleotide triphosphate hydrolases"/>
    <property type="match status" value="1"/>
</dbReference>
<keyword evidence="4 7" id="KW-0067">ATP-binding</keyword>
<keyword evidence="8" id="KW-1185">Reference proteome</keyword>
<dbReference type="InterPro" id="IPR003439">
    <property type="entry name" value="ABC_transporter-like_ATP-bd"/>
</dbReference>
<keyword evidence="3" id="KW-0547">Nucleotide-binding</keyword>
<gene>
    <name evidence="7" type="ORF">C6Y53_07630</name>
</gene>
<dbReference type="CDD" id="cd03224">
    <property type="entry name" value="ABC_TM1139_LivF_branched"/>
    <property type="match status" value="1"/>
</dbReference>
<evidence type="ECO:0000259" key="6">
    <source>
        <dbReference type="PROSITE" id="PS50893"/>
    </source>
</evidence>
<evidence type="ECO:0000256" key="5">
    <source>
        <dbReference type="ARBA" id="ARBA00022970"/>
    </source>
</evidence>
<dbReference type="InterPro" id="IPR052156">
    <property type="entry name" value="BCAA_Transport_ATP-bd_LivF"/>
</dbReference>
<accession>A0A2S0MNY5</accession>
<name>A0A2S0MNY5_9RHOB</name>
<comment type="similarity">
    <text evidence="1">Belongs to the ABC transporter superfamily.</text>
</comment>
<dbReference type="KEGG" id="thas:C6Y53_07630"/>
<dbReference type="InterPro" id="IPR027417">
    <property type="entry name" value="P-loop_NTPase"/>
</dbReference>
<evidence type="ECO:0000256" key="3">
    <source>
        <dbReference type="ARBA" id="ARBA00022741"/>
    </source>
</evidence>
<dbReference type="RefSeq" id="WP_106471902.1">
    <property type="nucleotide sequence ID" value="NZ_CP027665.1"/>
</dbReference>
<protein>
    <submittedName>
        <fullName evidence="7">ABC transporter ATP-binding protein</fullName>
    </submittedName>
</protein>
<sequence>MLELRRVGAGYGRAQILRDLCLTVRAGEILCLLGRNGAGKTTTMKAIMGLVPLMEGEVRLDGADIGALPAHRVPAAGLGYVPQGRRLFGELTVAQNLEIGLMARGRAGGGAGSGAGGRAAVRDAVLELFPRLRERLRQRAQTLSGGEQQMLATARALCLEPKVLLLDEPTEGLQPSMIDAIREVIVLMRARGTAVLLVEQRVDAVLSVADRVAFIENGRNLETLPAEDLRRDHAIVERHLGL</sequence>
<dbReference type="GO" id="GO:0015658">
    <property type="term" value="F:branched-chain amino acid transmembrane transporter activity"/>
    <property type="evidence" value="ECO:0007669"/>
    <property type="project" value="TreeGrafter"/>
</dbReference>
<dbReference type="GO" id="GO:0005524">
    <property type="term" value="F:ATP binding"/>
    <property type="evidence" value="ECO:0007669"/>
    <property type="project" value="UniProtKB-KW"/>
</dbReference>
<dbReference type="PANTHER" id="PTHR43820">
    <property type="entry name" value="HIGH-AFFINITY BRANCHED-CHAIN AMINO ACID TRANSPORT ATP-BINDING PROTEIN LIVF"/>
    <property type="match status" value="1"/>
</dbReference>
<dbReference type="Pfam" id="PF00005">
    <property type="entry name" value="ABC_tran"/>
    <property type="match status" value="1"/>
</dbReference>
<evidence type="ECO:0000256" key="2">
    <source>
        <dbReference type="ARBA" id="ARBA00022448"/>
    </source>
</evidence>
<proteinExistence type="inferred from homology"/>
<dbReference type="PANTHER" id="PTHR43820:SF4">
    <property type="entry name" value="HIGH-AFFINITY BRANCHED-CHAIN AMINO ACID TRANSPORT ATP-BINDING PROTEIN LIVF"/>
    <property type="match status" value="1"/>
</dbReference>
<dbReference type="EMBL" id="CP027665">
    <property type="protein sequence ID" value="AVO37584.1"/>
    <property type="molecule type" value="Genomic_DNA"/>
</dbReference>
<reference evidence="8" key="1">
    <citation type="submission" date="2018-03" db="EMBL/GenBank/DDBJ databases">
        <title>Genomic analysis of the strain SH-1 isolated from shrimp intestine.</title>
        <authorList>
            <person name="Kim Y.-S."/>
            <person name="Kim S.-E."/>
            <person name="Kim K.-H."/>
        </authorList>
    </citation>
    <scope>NUCLEOTIDE SEQUENCE [LARGE SCALE GENOMIC DNA]</scope>
    <source>
        <strain evidence="8">SH-1</strain>
    </source>
</reference>
<dbReference type="AlphaFoldDB" id="A0A2S0MNY5"/>
<evidence type="ECO:0000256" key="1">
    <source>
        <dbReference type="ARBA" id="ARBA00005417"/>
    </source>
</evidence>
<dbReference type="InterPro" id="IPR003593">
    <property type="entry name" value="AAA+_ATPase"/>
</dbReference>
<dbReference type="PROSITE" id="PS50893">
    <property type="entry name" value="ABC_TRANSPORTER_2"/>
    <property type="match status" value="1"/>
</dbReference>
<dbReference type="GO" id="GO:0016887">
    <property type="term" value="F:ATP hydrolysis activity"/>
    <property type="evidence" value="ECO:0007669"/>
    <property type="project" value="InterPro"/>
</dbReference>
<feature type="domain" description="ABC transporter" evidence="6">
    <location>
        <begin position="2"/>
        <end position="242"/>
    </location>
</feature>